<dbReference type="Pfam" id="PF01370">
    <property type="entry name" value="Epimerase"/>
    <property type="match status" value="1"/>
</dbReference>
<name>A0A370HM99_9HYPH</name>
<accession>A0A370HM99</accession>
<sequence>MRQVGSQSSPTILRRRPVLVTGGAGFIGSNLADRLAQDGHDILVYDALARPGVDANLEWLKKRHPNKITAVIADVRDETSLAGAAGEAQAVFHLAAQVAVTTSLIAPRDDFEINVRGTLGLLDALRRRNERVPLVFASTNKVYGDLADVELDKTGDAYVPRDAAIRRTGIGETRPLDFHTPYGCSKGAADQYVLDYARSFGVPTCVLRMSCIYGQRQMGTEDQGWVAHFLIKALKGEPISIYGDGCQVRDVLDISDAVETYVSAWKNIDAVQGRAFNLGGGPANAISLKQLLVHIENLLGHSVETIYSDWRAGDQRYYVSDTRRAQQELGLRTPRPWRDGVAALAQWLQAEKSPAHVIAVQQLQAAGG</sequence>
<dbReference type="SUPFAM" id="SSF51735">
    <property type="entry name" value="NAD(P)-binding Rossmann-fold domains"/>
    <property type="match status" value="1"/>
</dbReference>
<comment type="similarity">
    <text evidence="2">Belongs to the NAD(P)-dependent epimerase/dehydratase family.</text>
</comment>
<evidence type="ECO:0000256" key="1">
    <source>
        <dbReference type="ARBA" id="ARBA00005125"/>
    </source>
</evidence>
<evidence type="ECO:0000313" key="4">
    <source>
        <dbReference type="EMBL" id="RDI59325.1"/>
    </source>
</evidence>
<dbReference type="Gene3D" id="3.40.50.720">
    <property type="entry name" value="NAD(P)-binding Rossmann-like Domain"/>
    <property type="match status" value="1"/>
</dbReference>
<gene>
    <name evidence="4" type="ORF">DES45_104236</name>
</gene>
<dbReference type="InterPro" id="IPR001509">
    <property type="entry name" value="Epimerase_deHydtase"/>
</dbReference>
<evidence type="ECO:0000259" key="3">
    <source>
        <dbReference type="Pfam" id="PF01370"/>
    </source>
</evidence>
<reference evidence="4 5" key="1">
    <citation type="submission" date="2018-07" db="EMBL/GenBank/DDBJ databases">
        <title>Genomic Encyclopedia of Type Strains, Phase IV (KMG-IV): sequencing the most valuable type-strain genomes for metagenomic binning, comparative biology and taxonomic classification.</title>
        <authorList>
            <person name="Goeker M."/>
        </authorList>
    </citation>
    <scope>NUCLEOTIDE SEQUENCE [LARGE SCALE GENOMIC DNA]</scope>
    <source>
        <strain evidence="4 5">DSM 14364</strain>
    </source>
</reference>
<dbReference type="RefSeq" id="WP_114770212.1">
    <property type="nucleotide sequence ID" value="NZ_QQBB01000004.1"/>
</dbReference>
<feature type="domain" description="NAD-dependent epimerase/dehydratase" evidence="3">
    <location>
        <begin position="18"/>
        <end position="279"/>
    </location>
</feature>
<evidence type="ECO:0000256" key="2">
    <source>
        <dbReference type="ARBA" id="ARBA00007637"/>
    </source>
</evidence>
<comment type="caution">
    <text evidence="4">The sequence shown here is derived from an EMBL/GenBank/DDBJ whole genome shotgun (WGS) entry which is preliminary data.</text>
</comment>
<organism evidence="4 5">
    <name type="scientific">Microvirga subterranea</name>
    <dbReference type="NCBI Taxonomy" id="186651"/>
    <lineage>
        <taxon>Bacteria</taxon>
        <taxon>Pseudomonadati</taxon>
        <taxon>Pseudomonadota</taxon>
        <taxon>Alphaproteobacteria</taxon>
        <taxon>Hyphomicrobiales</taxon>
        <taxon>Methylobacteriaceae</taxon>
        <taxon>Microvirga</taxon>
    </lineage>
</organism>
<proteinExistence type="inferred from homology"/>
<dbReference type="InterPro" id="IPR036291">
    <property type="entry name" value="NAD(P)-bd_dom_sf"/>
</dbReference>
<keyword evidence="5" id="KW-1185">Reference proteome</keyword>
<dbReference type="AlphaFoldDB" id="A0A370HM99"/>
<evidence type="ECO:0000313" key="5">
    <source>
        <dbReference type="Proteomes" id="UP000254925"/>
    </source>
</evidence>
<protein>
    <submittedName>
        <fullName evidence="4">CDP-paratose 2-epimerase</fullName>
    </submittedName>
</protein>
<dbReference type="PANTHER" id="PTHR43000">
    <property type="entry name" value="DTDP-D-GLUCOSE 4,6-DEHYDRATASE-RELATED"/>
    <property type="match status" value="1"/>
</dbReference>
<dbReference type="OrthoDB" id="9801785at2"/>
<dbReference type="EMBL" id="QQBB01000004">
    <property type="protein sequence ID" value="RDI59325.1"/>
    <property type="molecule type" value="Genomic_DNA"/>
</dbReference>
<comment type="pathway">
    <text evidence="1">Bacterial outer membrane biogenesis; LPS O-antigen biosynthesis.</text>
</comment>
<dbReference type="Proteomes" id="UP000254925">
    <property type="component" value="Unassembled WGS sequence"/>
</dbReference>